<evidence type="ECO:0000256" key="4">
    <source>
        <dbReference type="ARBA" id="ARBA00022692"/>
    </source>
</evidence>
<feature type="region of interest" description="Disordered" evidence="9">
    <location>
        <begin position="84"/>
        <end position="108"/>
    </location>
</feature>
<dbReference type="KEGG" id="dhe:111596317"/>
<keyword evidence="7" id="KW-0496">Mitochondrion</keyword>
<dbReference type="SUPFAM" id="SSF81415">
    <property type="entry name" value="Mitochondrial cytochrome c oxidase subunit VIc"/>
    <property type="match status" value="1"/>
</dbReference>
<comment type="similarity">
    <text evidence="3">Belongs to the cytochrome c oxidase subunit 6c family.</text>
</comment>
<protein>
    <submittedName>
        <fullName evidence="11">Uncharacterized protein LOC111596317</fullName>
    </submittedName>
</protein>
<dbReference type="AlphaFoldDB" id="A0A6J1LGR4"/>
<dbReference type="GeneID" id="111596317"/>
<evidence type="ECO:0000256" key="3">
    <source>
        <dbReference type="ARBA" id="ARBA00007204"/>
    </source>
</evidence>
<dbReference type="OrthoDB" id="10051322at2759"/>
<organism evidence="10 11">
    <name type="scientific">Drosophila hydei</name>
    <name type="common">Fruit fly</name>
    <dbReference type="NCBI Taxonomy" id="7224"/>
    <lineage>
        <taxon>Eukaryota</taxon>
        <taxon>Metazoa</taxon>
        <taxon>Ecdysozoa</taxon>
        <taxon>Arthropoda</taxon>
        <taxon>Hexapoda</taxon>
        <taxon>Insecta</taxon>
        <taxon>Pterygota</taxon>
        <taxon>Neoptera</taxon>
        <taxon>Endopterygota</taxon>
        <taxon>Diptera</taxon>
        <taxon>Brachycera</taxon>
        <taxon>Muscomorpha</taxon>
        <taxon>Ephydroidea</taxon>
        <taxon>Drosophilidae</taxon>
        <taxon>Drosophila</taxon>
    </lineage>
</organism>
<dbReference type="Gene3D" id="4.10.93.10">
    <property type="entry name" value="Mitochondrial cytochrome c oxidase subunit VIc/VIIs"/>
    <property type="match status" value="1"/>
</dbReference>
<evidence type="ECO:0000256" key="2">
    <source>
        <dbReference type="ARBA" id="ARBA00004673"/>
    </source>
</evidence>
<dbReference type="PANTHER" id="PTHR48416">
    <property type="entry name" value="CYTOCHROME C OXIDASE SUBUNIT 6C"/>
    <property type="match status" value="1"/>
</dbReference>
<gene>
    <name evidence="11" type="primary">LOC111596317</name>
</gene>
<evidence type="ECO:0000256" key="1">
    <source>
        <dbReference type="ARBA" id="ARBA00004434"/>
    </source>
</evidence>
<keyword evidence="6" id="KW-1133">Transmembrane helix</keyword>
<sequence length="108" mass="12732">MSAKPKMECKPPPLSPEQLKNVKFPMHNTHFKKMIKNLRTACCLSLLAPLMFYIFHNTPRKVKYRNFYTNYDPLDAFDRMKSGGYLSSCPAKEDNKEKEKEKDKKKKK</sequence>
<keyword evidence="5" id="KW-0999">Mitochondrion inner membrane</keyword>
<dbReference type="PANTHER" id="PTHR48416:SF1">
    <property type="entry name" value="CYTOCHROME C OXIDASE SUBUNIT 6C"/>
    <property type="match status" value="1"/>
</dbReference>
<evidence type="ECO:0000256" key="8">
    <source>
        <dbReference type="ARBA" id="ARBA00023136"/>
    </source>
</evidence>
<dbReference type="RefSeq" id="XP_023166251.1">
    <property type="nucleotide sequence ID" value="XM_023310483.2"/>
</dbReference>
<proteinExistence type="inferred from homology"/>
<dbReference type="InterPro" id="IPR037169">
    <property type="entry name" value="Cytochrome_c_oxidase_VIc_sf"/>
</dbReference>
<dbReference type="OMA" id="EFKFPMH"/>
<name>A0A6J1LGR4_DROHY</name>
<evidence type="ECO:0000313" key="11">
    <source>
        <dbReference type="RefSeq" id="XP_023166251.1"/>
    </source>
</evidence>
<evidence type="ECO:0000256" key="9">
    <source>
        <dbReference type="SAM" id="MobiDB-lite"/>
    </source>
</evidence>
<reference evidence="11" key="1">
    <citation type="submission" date="2025-08" db="UniProtKB">
        <authorList>
            <consortium name="RefSeq"/>
        </authorList>
    </citation>
    <scope>IDENTIFICATION</scope>
    <source>
        <strain evidence="11">15085-1641.00</strain>
        <tissue evidence="11">Whole body</tissue>
    </source>
</reference>
<keyword evidence="8" id="KW-0472">Membrane</keyword>
<evidence type="ECO:0000256" key="7">
    <source>
        <dbReference type="ARBA" id="ARBA00023128"/>
    </source>
</evidence>
<accession>A0A6J1LGR4</accession>
<comment type="pathway">
    <text evidence="2">Energy metabolism; oxidative phosphorylation.</text>
</comment>
<keyword evidence="4" id="KW-0812">Transmembrane</keyword>
<keyword evidence="10" id="KW-1185">Reference proteome</keyword>
<dbReference type="GO" id="GO:0005743">
    <property type="term" value="C:mitochondrial inner membrane"/>
    <property type="evidence" value="ECO:0007669"/>
    <property type="project" value="UniProtKB-SubCell"/>
</dbReference>
<evidence type="ECO:0000256" key="6">
    <source>
        <dbReference type="ARBA" id="ARBA00022989"/>
    </source>
</evidence>
<dbReference type="InterPro" id="IPR051389">
    <property type="entry name" value="Cytochrome_c_oxidase_VIc"/>
</dbReference>
<evidence type="ECO:0000256" key="5">
    <source>
        <dbReference type="ARBA" id="ARBA00022792"/>
    </source>
</evidence>
<dbReference type="CTD" id="318868"/>
<feature type="compositionally biased region" description="Basic and acidic residues" evidence="9">
    <location>
        <begin position="91"/>
        <end position="102"/>
    </location>
</feature>
<dbReference type="Proteomes" id="UP000504633">
    <property type="component" value="Unplaced"/>
</dbReference>
<comment type="subcellular location">
    <subcellularLocation>
        <location evidence="1">Mitochondrion inner membrane</location>
        <topology evidence="1">Single-pass membrane protein</topology>
    </subcellularLocation>
</comment>
<dbReference type="InterPro" id="IPR034884">
    <property type="entry name" value="Cytochrome_c_oxidase_VIc/VIIs"/>
</dbReference>
<dbReference type="Pfam" id="PF02937">
    <property type="entry name" value="COX6C"/>
    <property type="match status" value="1"/>
</dbReference>
<evidence type="ECO:0000313" key="10">
    <source>
        <dbReference type="Proteomes" id="UP000504633"/>
    </source>
</evidence>